<evidence type="ECO:0000313" key="2">
    <source>
        <dbReference type="EMBL" id="PCH59067.1"/>
    </source>
</evidence>
<evidence type="ECO:0000256" key="1">
    <source>
        <dbReference type="SAM" id="Phobius"/>
    </source>
</evidence>
<dbReference type="Proteomes" id="UP000218172">
    <property type="component" value="Unassembled WGS sequence"/>
</dbReference>
<gene>
    <name evidence="2" type="ORF">COC19_07685</name>
</gene>
<reference evidence="3" key="1">
    <citation type="submission" date="2017-08" db="EMBL/GenBank/DDBJ databases">
        <title>A dynamic microbial community with high functional redundancy inhabits the cold, oxic subseafloor aquifer.</title>
        <authorList>
            <person name="Tully B.J."/>
            <person name="Wheat C.G."/>
            <person name="Glazer B.T."/>
            <person name="Huber J.A."/>
        </authorList>
    </citation>
    <scope>NUCLEOTIDE SEQUENCE [LARGE SCALE GENOMIC DNA]</scope>
</reference>
<dbReference type="AlphaFoldDB" id="A0A2A4MH37"/>
<accession>A0A2A4MH37</accession>
<proteinExistence type="predicted"/>
<organism evidence="2 3">
    <name type="scientific">SAR86 cluster bacterium</name>
    <dbReference type="NCBI Taxonomy" id="2030880"/>
    <lineage>
        <taxon>Bacteria</taxon>
        <taxon>Pseudomonadati</taxon>
        <taxon>Pseudomonadota</taxon>
        <taxon>Gammaproteobacteria</taxon>
        <taxon>SAR86 cluster</taxon>
    </lineage>
</organism>
<keyword evidence="1" id="KW-0812">Transmembrane</keyword>
<name>A0A2A4MH37_9GAMM</name>
<keyword evidence="1" id="KW-0472">Membrane</keyword>
<dbReference type="EMBL" id="NVQR01000136">
    <property type="protein sequence ID" value="PCH59067.1"/>
    <property type="molecule type" value="Genomic_DNA"/>
</dbReference>
<protein>
    <submittedName>
        <fullName evidence="2">Uncharacterized protein</fullName>
    </submittedName>
</protein>
<feature type="transmembrane region" description="Helical" evidence="1">
    <location>
        <begin position="7"/>
        <end position="29"/>
    </location>
</feature>
<keyword evidence="1" id="KW-1133">Transmembrane helix</keyword>
<evidence type="ECO:0000313" key="3">
    <source>
        <dbReference type="Proteomes" id="UP000218172"/>
    </source>
</evidence>
<sequence length="101" mass="11629">MNNKRKVQYSLLSLLGIALITELVFWNIARDEIYYLCSNFSEGVEQSSVIMQLDTANLSRYQQSVTENGSRIIFSSIVNFNFYQCIIELDKDKTVLSSVFL</sequence>
<comment type="caution">
    <text evidence="2">The sequence shown here is derived from an EMBL/GenBank/DDBJ whole genome shotgun (WGS) entry which is preliminary data.</text>
</comment>